<dbReference type="EMBL" id="JAEVHL010000068">
    <property type="protein sequence ID" value="MBM0276755.1"/>
    <property type="molecule type" value="Genomic_DNA"/>
</dbReference>
<keyword evidence="3" id="KW-1185">Reference proteome</keyword>
<organism evidence="2 3">
    <name type="scientific">Micromonospora tarensis</name>
    <dbReference type="NCBI Taxonomy" id="2806100"/>
    <lineage>
        <taxon>Bacteria</taxon>
        <taxon>Bacillati</taxon>
        <taxon>Actinomycetota</taxon>
        <taxon>Actinomycetes</taxon>
        <taxon>Micromonosporales</taxon>
        <taxon>Micromonosporaceae</taxon>
        <taxon>Micromonospora</taxon>
    </lineage>
</organism>
<gene>
    <name evidence="2" type="ORF">JM949_15705</name>
</gene>
<name>A0ABS1YH46_9ACTN</name>
<accession>A0ABS1YH46</accession>
<protein>
    <submittedName>
        <fullName evidence="2">Uncharacterized protein</fullName>
    </submittedName>
</protein>
<reference evidence="2 3" key="1">
    <citation type="submission" date="2021-01" db="EMBL/GenBank/DDBJ databases">
        <title>Draft genome sequence of Micromonospora sp. strain STR1s_6.</title>
        <authorList>
            <person name="Karlyshev A."/>
            <person name="Jawad R."/>
        </authorList>
    </citation>
    <scope>NUCLEOTIDE SEQUENCE [LARGE SCALE GENOMIC DNA]</scope>
    <source>
        <strain evidence="2 3">STR1S-6</strain>
    </source>
</reference>
<evidence type="ECO:0000313" key="2">
    <source>
        <dbReference type="EMBL" id="MBM0276755.1"/>
    </source>
</evidence>
<dbReference type="Proteomes" id="UP000622245">
    <property type="component" value="Unassembled WGS sequence"/>
</dbReference>
<evidence type="ECO:0000313" key="3">
    <source>
        <dbReference type="Proteomes" id="UP000622245"/>
    </source>
</evidence>
<feature type="region of interest" description="Disordered" evidence="1">
    <location>
        <begin position="1"/>
        <end position="28"/>
    </location>
</feature>
<proteinExistence type="predicted"/>
<evidence type="ECO:0000256" key="1">
    <source>
        <dbReference type="SAM" id="MobiDB-lite"/>
    </source>
</evidence>
<comment type="caution">
    <text evidence="2">The sequence shown here is derived from an EMBL/GenBank/DDBJ whole genome shotgun (WGS) entry which is preliminary data.</text>
</comment>
<sequence length="207" mass="22648">MAQAPDDLGRRDAGHIHPTDGYLGDNAGSTVDPVPMVRDDAVARFQDAAILWSVGSGTAVEVIEAACDCLVAGVDSPTLRILAGISPARGSESDELRRWLEDALTELALTYYREGSRQGEDEALRIMARRLLVQVITPRDLTSWAYRFITWDGTPMAAELINLEITYDIFYADYEEHDYTSTPADDLDAAVIAEAHRLVCNTSDANG</sequence>
<feature type="compositionally biased region" description="Basic and acidic residues" evidence="1">
    <location>
        <begin position="7"/>
        <end position="18"/>
    </location>
</feature>
<dbReference type="RefSeq" id="WP_203149208.1">
    <property type="nucleotide sequence ID" value="NZ_JAEVHL010000068.1"/>
</dbReference>